<evidence type="ECO:0000256" key="2">
    <source>
        <dbReference type="ARBA" id="ARBA00023125"/>
    </source>
</evidence>
<sequence length="124" mass="14035">MSARETEQQPRHSDYSQRGCPVEASLELIGGKGKGAILFHLLEGTLRFNELQRRLEGISQRILTKQLRDLEECGLVHREVFAEVPPRVEYSLTPKGETLRPVILALMEWGKAHAFDILQVKNSA</sequence>
<dbReference type="InterPro" id="IPR011991">
    <property type="entry name" value="ArsR-like_HTH"/>
</dbReference>
<dbReference type="PANTHER" id="PTHR33204:SF29">
    <property type="entry name" value="TRANSCRIPTIONAL REGULATOR"/>
    <property type="match status" value="1"/>
</dbReference>
<dbReference type="PANTHER" id="PTHR33204">
    <property type="entry name" value="TRANSCRIPTIONAL REGULATOR, MARR FAMILY"/>
    <property type="match status" value="1"/>
</dbReference>
<name>A0ABW2IIT5_9PROT</name>
<dbReference type="Proteomes" id="UP001596492">
    <property type="component" value="Unassembled WGS sequence"/>
</dbReference>
<dbReference type="InterPro" id="IPR002577">
    <property type="entry name" value="HTH_HxlR"/>
</dbReference>
<dbReference type="Pfam" id="PF01638">
    <property type="entry name" value="HxlR"/>
    <property type="match status" value="1"/>
</dbReference>
<dbReference type="SUPFAM" id="SSF46785">
    <property type="entry name" value="Winged helix' DNA-binding domain"/>
    <property type="match status" value="1"/>
</dbReference>
<dbReference type="EMBL" id="JBHTBR010000002">
    <property type="protein sequence ID" value="MFC7291014.1"/>
    <property type="molecule type" value="Genomic_DNA"/>
</dbReference>
<dbReference type="InterPro" id="IPR036390">
    <property type="entry name" value="WH_DNA-bd_sf"/>
</dbReference>
<reference evidence="6" key="1">
    <citation type="journal article" date="2019" name="Int. J. Syst. Evol. Microbiol.">
        <title>The Global Catalogue of Microorganisms (GCM) 10K type strain sequencing project: providing services to taxonomists for standard genome sequencing and annotation.</title>
        <authorList>
            <consortium name="The Broad Institute Genomics Platform"/>
            <consortium name="The Broad Institute Genome Sequencing Center for Infectious Disease"/>
            <person name="Wu L."/>
            <person name="Ma J."/>
        </authorList>
    </citation>
    <scope>NUCLEOTIDE SEQUENCE [LARGE SCALE GENOMIC DNA]</scope>
    <source>
        <strain evidence="6">CCUG 51308</strain>
    </source>
</reference>
<evidence type="ECO:0000256" key="3">
    <source>
        <dbReference type="ARBA" id="ARBA00023163"/>
    </source>
</evidence>
<keyword evidence="6" id="KW-1185">Reference proteome</keyword>
<keyword evidence="1" id="KW-0805">Transcription regulation</keyword>
<feature type="domain" description="HTH hxlR-type" evidence="4">
    <location>
        <begin position="20"/>
        <end position="118"/>
    </location>
</feature>
<evidence type="ECO:0000313" key="5">
    <source>
        <dbReference type="EMBL" id="MFC7291014.1"/>
    </source>
</evidence>
<keyword evidence="2" id="KW-0238">DNA-binding</keyword>
<evidence type="ECO:0000256" key="1">
    <source>
        <dbReference type="ARBA" id="ARBA00023015"/>
    </source>
</evidence>
<keyword evidence="3" id="KW-0804">Transcription</keyword>
<dbReference type="CDD" id="cd00090">
    <property type="entry name" value="HTH_ARSR"/>
    <property type="match status" value="1"/>
</dbReference>
<proteinExistence type="predicted"/>
<accession>A0ABW2IIT5</accession>
<organism evidence="5 6">
    <name type="scientific">Hirschia litorea</name>
    <dbReference type="NCBI Taxonomy" id="1199156"/>
    <lineage>
        <taxon>Bacteria</taxon>
        <taxon>Pseudomonadati</taxon>
        <taxon>Pseudomonadota</taxon>
        <taxon>Alphaproteobacteria</taxon>
        <taxon>Hyphomonadales</taxon>
        <taxon>Hyphomonadaceae</taxon>
        <taxon>Hirschia</taxon>
    </lineage>
</organism>
<comment type="caution">
    <text evidence="5">The sequence shown here is derived from an EMBL/GenBank/DDBJ whole genome shotgun (WGS) entry which is preliminary data.</text>
</comment>
<dbReference type="RefSeq" id="WP_382166215.1">
    <property type="nucleotide sequence ID" value="NZ_JBHTBR010000002.1"/>
</dbReference>
<dbReference type="Gene3D" id="1.10.10.10">
    <property type="entry name" value="Winged helix-like DNA-binding domain superfamily/Winged helix DNA-binding domain"/>
    <property type="match status" value="1"/>
</dbReference>
<protein>
    <submittedName>
        <fullName evidence="5">Winged helix-turn-helix transcriptional regulator</fullName>
    </submittedName>
</protein>
<evidence type="ECO:0000313" key="6">
    <source>
        <dbReference type="Proteomes" id="UP001596492"/>
    </source>
</evidence>
<dbReference type="InterPro" id="IPR036388">
    <property type="entry name" value="WH-like_DNA-bd_sf"/>
</dbReference>
<dbReference type="PROSITE" id="PS51118">
    <property type="entry name" value="HTH_HXLR"/>
    <property type="match status" value="1"/>
</dbReference>
<gene>
    <name evidence="5" type="ORF">ACFQS8_05260</name>
</gene>
<evidence type="ECO:0000259" key="4">
    <source>
        <dbReference type="PROSITE" id="PS51118"/>
    </source>
</evidence>